<dbReference type="KEGG" id="doe:DENOEST_2771"/>
<dbReference type="OrthoDB" id="5242221at2"/>
<dbReference type="RefSeq" id="WP_145772141.1">
    <property type="nucleotide sequence ID" value="NZ_LR778301.1"/>
</dbReference>
<sequence length="208" mass="22963">MAVKLKLILLLLFAIGTSSPACADESISGLWSSVARTKGGLGRQWQFSTNGNATATFGAVVNFHYEVQGDKLRMRLAGSSADPSAEESVQSYNLHGDELIIRPANAKERQVMKRVGIARKGTDPIVGEWEFKHYTGGMATFRYGRNKNALLSVPMQSATGAYRVQGNMLSVSFPGKPQYFRRIRQTDGRLIFLATTKEPEEVYERAPE</sequence>
<reference evidence="1 2" key="1">
    <citation type="submission" date="2020-03" db="EMBL/GenBank/DDBJ databases">
        <authorList>
            <consortium name="Genoscope - CEA"/>
            <person name="William W."/>
        </authorList>
    </citation>
    <scope>NUCLEOTIDE SEQUENCE [LARGE SCALE GENOMIC DNA]</scope>
    <source>
        <strain evidence="2">DSM 16959</strain>
    </source>
</reference>
<dbReference type="Proteomes" id="UP000515733">
    <property type="component" value="Chromosome"/>
</dbReference>
<accession>A0A6S6YBD7</accession>
<evidence type="ECO:0000313" key="1">
    <source>
        <dbReference type="EMBL" id="CAB1369936.1"/>
    </source>
</evidence>
<protein>
    <submittedName>
        <fullName evidence="1">Uncharacterized protein</fullName>
    </submittedName>
</protein>
<name>A0A6S6YBD7_9PROT</name>
<dbReference type="AlphaFoldDB" id="A0A6S6YBD7"/>
<dbReference type="EMBL" id="LR778301">
    <property type="protein sequence ID" value="CAB1369936.1"/>
    <property type="molecule type" value="Genomic_DNA"/>
</dbReference>
<gene>
    <name evidence="1" type="ORF">DENOEST_2771</name>
</gene>
<organism evidence="1 2">
    <name type="scientific">Denitratisoma oestradiolicum</name>
    <dbReference type="NCBI Taxonomy" id="311182"/>
    <lineage>
        <taxon>Bacteria</taxon>
        <taxon>Pseudomonadati</taxon>
        <taxon>Pseudomonadota</taxon>
        <taxon>Betaproteobacteria</taxon>
        <taxon>Nitrosomonadales</taxon>
        <taxon>Sterolibacteriaceae</taxon>
        <taxon>Denitratisoma</taxon>
    </lineage>
</organism>
<keyword evidence="2" id="KW-1185">Reference proteome</keyword>
<evidence type="ECO:0000313" key="2">
    <source>
        <dbReference type="Proteomes" id="UP000515733"/>
    </source>
</evidence>
<proteinExistence type="predicted"/>